<feature type="region of interest" description="Disordered" evidence="11">
    <location>
        <begin position="471"/>
        <end position="510"/>
    </location>
</feature>
<keyword evidence="6 12" id="KW-0812">Transmembrane</keyword>
<feature type="domain" description="HAMP" evidence="14">
    <location>
        <begin position="202"/>
        <end position="255"/>
    </location>
</feature>
<dbReference type="PRINTS" id="PR00344">
    <property type="entry name" value="BCTRLSENSOR"/>
</dbReference>
<keyword evidence="8 12" id="KW-1133">Transmembrane helix</keyword>
<proteinExistence type="predicted"/>
<dbReference type="InterPro" id="IPR036890">
    <property type="entry name" value="HATPase_C_sf"/>
</dbReference>
<reference evidence="15 16" key="1">
    <citation type="submission" date="2012-02" db="EMBL/GenBank/DDBJ databases">
        <title>Whole genome shotgun sequence of Gordonia sputi NBRC 100414.</title>
        <authorList>
            <person name="Yoshida I."/>
            <person name="Hosoyama A."/>
            <person name="Tsuchikane K."/>
            <person name="Katsumata H."/>
            <person name="Yamazaki S."/>
            <person name="Fujita N."/>
        </authorList>
    </citation>
    <scope>NUCLEOTIDE SEQUENCE [LARGE SCALE GENOMIC DNA]</scope>
    <source>
        <strain evidence="15 16">NBRC 100414</strain>
    </source>
</reference>
<dbReference type="Gene3D" id="6.10.340.10">
    <property type="match status" value="1"/>
</dbReference>
<dbReference type="SMART" id="SM00387">
    <property type="entry name" value="HATPase_c"/>
    <property type="match status" value="1"/>
</dbReference>
<comment type="subcellular location">
    <subcellularLocation>
        <location evidence="2">Cell membrane</location>
    </subcellularLocation>
</comment>
<dbReference type="InterPro" id="IPR005467">
    <property type="entry name" value="His_kinase_dom"/>
</dbReference>
<dbReference type="GO" id="GO:0000155">
    <property type="term" value="F:phosphorelay sensor kinase activity"/>
    <property type="evidence" value="ECO:0007669"/>
    <property type="project" value="InterPro"/>
</dbReference>
<dbReference type="SUPFAM" id="SSF47384">
    <property type="entry name" value="Homodimeric domain of signal transducing histidine kinase"/>
    <property type="match status" value="1"/>
</dbReference>
<dbReference type="Gene3D" id="1.10.287.130">
    <property type="match status" value="1"/>
</dbReference>
<evidence type="ECO:0000256" key="12">
    <source>
        <dbReference type="SAM" id="Phobius"/>
    </source>
</evidence>
<sequence>MVERALDEFVTVTRRLRKRISGFGVRAQLTIVSAVILVAALALSGGVMLLMLHRENTAQMYRATGRQAYQIATAVNRGGVSAVDPDDLTPGAGIDITQVVDDRGVVVAASPGAPRSPIRLASHSTPDESTARYADNVSVPGYGDEFCASVSTAYHDGREYTILALDKATGIRSSEWTTATLMAIELPIIVALGAGAVYLLVGRSLRPVSRIIKQTNEITSTELEQRVPVPTADDEIRTLAVTVNSMLGRLQRGRESQLRFIGDASHELRSPLTTLVGLLDLADDTSSPIDVETVRTILLPEARRMQAMAEDLLLLARADERGLTVTAGDVDLDDVVVGEVARLRAMGAAKVTARIVPVRVSGDAEMIRRAVRNLVDNAARHSDSAVWVSLHSDESNAVIAVSDDGPGIPVDRRSMIFDRFSRLDVDRQRDSSGAGLGLAIAYEIARAHGGSVSAVDGRHGGATVELVLPLGHSSDGSEEAGSRSECDQTVPGAADRLDGRDPERGVDALA</sequence>
<dbReference type="PANTHER" id="PTHR45436:SF5">
    <property type="entry name" value="SENSOR HISTIDINE KINASE TRCS"/>
    <property type="match status" value="1"/>
</dbReference>
<comment type="caution">
    <text evidence="15">The sequence shown here is derived from an EMBL/GenBank/DDBJ whole genome shotgun (WGS) entry which is preliminary data.</text>
</comment>
<evidence type="ECO:0000256" key="11">
    <source>
        <dbReference type="SAM" id="MobiDB-lite"/>
    </source>
</evidence>
<evidence type="ECO:0000256" key="3">
    <source>
        <dbReference type="ARBA" id="ARBA00012438"/>
    </source>
</evidence>
<dbReference type="CDD" id="cd00082">
    <property type="entry name" value="HisKA"/>
    <property type="match status" value="1"/>
</dbReference>
<dbReference type="SMART" id="SM00304">
    <property type="entry name" value="HAMP"/>
    <property type="match status" value="1"/>
</dbReference>
<dbReference type="PANTHER" id="PTHR45436">
    <property type="entry name" value="SENSOR HISTIDINE KINASE YKOH"/>
    <property type="match status" value="1"/>
</dbReference>
<dbReference type="CDD" id="cd06225">
    <property type="entry name" value="HAMP"/>
    <property type="match status" value="1"/>
</dbReference>
<comment type="catalytic activity">
    <reaction evidence="1">
        <text>ATP + protein L-histidine = ADP + protein N-phospho-L-histidine.</text>
        <dbReference type="EC" id="2.7.13.3"/>
    </reaction>
</comment>
<keyword evidence="7 15" id="KW-0418">Kinase</keyword>
<organism evidence="15 16">
    <name type="scientific">Gordonia sputi NBRC 100414</name>
    <dbReference type="NCBI Taxonomy" id="1089453"/>
    <lineage>
        <taxon>Bacteria</taxon>
        <taxon>Bacillati</taxon>
        <taxon>Actinomycetota</taxon>
        <taxon>Actinomycetes</taxon>
        <taxon>Mycobacteriales</taxon>
        <taxon>Gordoniaceae</taxon>
        <taxon>Gordonia</taxon>
    </lineage>
</organism>
<dbReference type="SMART" id="SM00388">
    <property type="entry name" value="HisKA"/>
    <property type="match status" value="1"/>
</dbReference>
<dbReference type="Gene3D" id="3.30.565.10">
    <property type="entry name" value="Histidine kinase-like ATPase, C-terminal domain"/>
    <property type="match status" value="1"/>
</dbReference>
<feature type="domain" description="Histidine kinase" evidence="13">
    <location>
        <begin position="263"/>
        <end position="472"/>
    </location>
</feature>
<dbReference type="SUPFAM" id="SSF55874">
    <property type="entry name" value="ATPase domain of HSP90 chaperone/DNA topoisomerase II/histidine kinase"/>
    <property type="match status" value="1"/>
</dbReference>
<evidence type="ECO:0000256" key="9">
    <source>
        <dbReference type="ARBA" id="ARBA00023012"/>
    </source>
</evidence>
<evidence type="ECO:0000256" key="6">
    <source>
        <dbReference type="ARBA" id="ARBA00022692"/>
    </source>
</evidence>
<evidence type="ECO:0000256" key="8">
    <source>
        <dbReference type="ARBA" id="ARBA00022989"/>
    </source>
</evidence>
<dbReference type="EMBL" id="BAFC01000004">
    <property type="protein sequence ID" value="GAB37202.1"/>
    <property type="molecule type" value="Genomic_DNA"/>
</dbReference>
<dbReference type="GO" id="GO:0005886">
    <property type="term" value="C:plasma membrane"/>
    <property type="evidence" value="ECO:0007669"/>
    <property type="project" value="UniProtKB-SubCell"/>
</dbReference>
<evidence type="ECO:0000256" key="2">
    <source>
        <dbReference type="ARBA" id="ARBA00004236"/>
    </source>
</evidence>
<keyword evidence="10 12" id="KW-0472">Membrane</keyword>
<evidence type="ECO:0000313" key="15">
    <source>
        <dbReference type="EMBL" id="GAB37202.1"/>
    </source>
</evidence>
<keyword evidence="16" id="KW-1185">Reference proteome</keyword>
<evidence type="ECO:0000259" key="14">
    <source>
        <dbReference type="PROSITE" id="PS50885"/>
    </source>
</evidence>
<dbReference type="SUPFAM" id="SSF158472">
    <property type="entry name" value="HAMP domain-like"/>
    <property type="match status" value="1"/>
</dbReference>
<dbReference type="PROSITE" id="PS50109">
    <property type="entry name" value="HIS_KIN"/>
    <property type="match status" value="1"/>
</dbReference>
<keyword evidence="4" id="KW-0597">Phosphoprotein</keyword>
<evidence type="ECO:0000256" key="1">
    <source>
        <dbReference type="ARBA" id="ARBA00000085"/>
    </source>
</evidence>
<dbReference type="InterPro" id="IPR003594">
    <property type="entry name" value="HATPase_dom"/>
</dbReference>
<dbReference type="InterPro" id="IPR003661">
    <property type="entry name" value="HisK_dim/P_dom"/>
</dbReference>
<dbReference type="InterPro" id="IPR004358">
    <property type="entry name" value="Sig_transdc_His_kin-like_C"/>
</dbReference>
<evidence type="ECO:0000259" key="13">
    <source>
        <dbReference type="PROSITE" id="PS50109"/>
    </source>
</evidence>
<evidence type="ECO:0000256" key="4">
    <source>
        <dbReference type="ARBA" id="ARBA00022553"/>
    </source>
</evidence>
<keyword evidence="5" id="KW-0808">Transferase</keyword>
<dbReference type="PROSITE" id="PS50885">
    <property type="entry name" value="HAMP"/>
    <property type="match status" value="1"/>
</dbReference>
<gene>
    <name evidence="15" type="ORF">GOSPT_004_00170</name>
</gene>
<evidence type="ECO:0000256" key="7">
    <source>
        <dbReference type="ARBA" id="ARBA00022777"/>
    </source>
</evidence>
<dbReference type="eggNOG" id="COG2205">
    <property type="taxonomic scope" value="Bacteria"/>
</dbReference>
<evidence type="ECO:0000256" key="5">
    <source>
        <dbReference type="ARBA" id="ARBA00022679"/>
    </source>
</evidence>
<dbReference type="Pfam" id="PF00512">
    <property type="entry name" value="HisKA"/>
    <property type="match status" value="1"/>
</dbReference>
<dbReference type="InterPro" id="IPR050428">
    <property type="entry name" value="TCS_sensor_his_kinase"/>
</dbReference>
<feature type="transmembrane region" description="Helical" evidence="12">
    <location>
        <begin position="181"/>
        <end position="201"/>
    </location>
</feature>
<dbReference type="Proteomes" id="UP000005845">
    <property type="component" value="Unassembled WGS sequence"/>
</dbReference>
<name>H5TUP4_9ACTN</name>
<feature type="transmembrane region" description="Helical" evidence="12">
    <location>
        <begin position="31"/>
        <end position="52"/>
    </location>
</feature>
<dbReference type="Pfam" id="PF02518">
    <property type="entry name" value="HATPase_c"/>
    <property type="match status" value="1"/>
</dbReference>
<protein>
    <recommendedName>
        <fullName evidence="3">histidine kinase</fullName>
        <ecNumber evidence="3">2.7.13.3</ecNumber>
    </recommendedName>
</protein>
<accession>H5TUP4</accession>
<dbReference type="Pfam" id="PF00672">
    <property type="entry name" value="HAMP"/>
    <property type="match status" value="1"/>
</dbReference>
<dbReference type="InterPro" id="IPR003660">
    <property type="entry name" value="HAMP_dom"/>
</dbReference>
<keyword evidence="9" id="KW-0902">Two-component regulatory system</keyword>
<dbReference type="AlphaFoldDB" id="H5TUP4"/>
<evidence type="ECO:0000256" key="10">
    <source>
        <dbReference type="ARBA" id="ARBA00023136"/>
    </source>
</evidence>
<dbReference type="InterPro" id="IPR036097">
    <property type="entry name" value="HisK_dim/P_sf"/>
</dbReference>
<feature type="compositionally biased region" description="Basic and acidic residues" evidence="11">
    <location>
        <begin position="495"/>
        <end position="510"/>
    </location>
</feature>
<dbReference type="CDD" id="cd00075">
    <property type="entry name" value="HATPase"/>
    <property type="match status" value="1"/>
</dbReference>
<dbReference type="EC" id="2.7.13.3" evidence="3"/>
<evidence type="ECO:0000313" key="16">
    <source>
        <dbReference type="Proteomes" id="UP000005845"/>
    </source>
</evidence>